<dbReference type="AlphaFoldDB" id="A0A803MIF5"/>
<dbReference type="EnsemblPlants" id="AUR62029903-RA">
    <property type="protein sequence ID" value="AUR62029903-RA:cds"/>
    <property type="gene ID" value="AUR62029903"/>
</dbReference>
<name>A0A803MIF5_CHEQI</name>
<keyword evidence="2" id="KW-1185">Reference proteome</keyword>
<evidence type="ECO:0000313" key="1">
    <source>
        <dbReference type="EnsemblPlants" id="AUR62029903-RA:cds"/>
    </source>
</evidence>
<sequence>MNKPLTQALKIIEDVVQNYTDWSLDERGISKKGGSQAIDPREHCNEIMTRFGTSIDETPPMMSLQKENKSEEVKEEKQCELTIDSKRGCPSPKKDCMTLDAISDNDLRMLCATNPLFDVQKSKQGLDRFDEVIAMLACPKTMLEEGDFLR</sequence>
<dbReference type="Gramene" id="AUR62029903-RA">
    <property type="protein sequence ID" value="AUR62029903-RA:cds"/>
    <property type="gene ID" value="AUR62029903"/>
</dbReference>
<accession>A0A803MIF5</accession>
<reference evidence="1" key="1">
    <citation type="journal article" date="2017" name="Nature">
        <title>The genome of Chenopodium quinoa.</title>
        <authorList>
            <person name="Jarvis D.E."/>
            <person name="Ho Y.S."/>
            <person name="Lightfoot D.J."/>
            <person name="Schmoeckel S.M."/>
            <person name="Li B."/>
            <person name="Borm T.J.A."/>
            <person name="Ohyanagi H."/>
            <person name="Mineta K."/>
            <person name="Michell C.T."/>
            <person name="Saber N."/>
            <person name="Kharbatia N.M."/>
            <person name="Rupper R.R."/>
            <person name="Sharp A.R."/>
            <person name="Dally N."/>
            <person name="Boughton B.A."/>
            <person name="Woo Y.H."/>
            <person name="Gao G."/>
            <person name="Schijlen E.G.W.M."/>
            <person name="Guo X."/>
            <person name="Momin A.A."/>
            <person name="Negrao S."/>
            <person name="Al-Babili S."/>
            <person name="Gehring C."/>
            <person name="Roessner U."/>
            <person name="Jung C."/>
            <person name="Murphy K."/>
            <person name="Arold S.T."/>
            <person name="Gojobori T."/>
            <person name="van der Linden C.G."/>
            <person name="van Loo E.N."/>
            <person name="Jellen E.N."/>
            <person name="Maughan P.J."/>
            <person name="Tester M."/>
        </authorList>
    </citation>
    <scope>NUCLEOTIDE SEQUENCE [LARGE SCALE GENOMIC DNA]</scope>
    <source>
        <strain evidence="1">cv. PI 614886</strain>
    </source>
</reference>
<dbReference type="Proteomes" id="UP000596660">
    <property type="component" value="Unplaced"/>
</dbReference>
<protein>
    <submittedName>
        <fullName evidence="1">Uncharacterized protein</fullName>
    </submittedName>
</protein>
<organism evidence="1 2">
    <name type="scientific">Chenopodium quinoa</name>
    <name type="common">Quinoa</name>
    <dbReference type="NCBI Taxonomy" id="63459"/>
    <lineage>
        <taxon>Eukaryota</taxon>
        <taxon>Viridiplantae</taxon>
        <taxon>Streptophyta</taxon>
        <taxon>Embryophyta</taxon>
        <taxon>Tracheophyta</taxon>
        <taxon>Spermatophyta</taxon>
        <taxon>Magnoliopsida</taxon>
        <taxon>eudicotyledons</taxon>
        <taxon>Gunneridae</taxon>
        <taxon>Pentapetalae</taxon>
        <taxon>Caryophyllales</taxon>
        <taxon>Chenopodiaceae</taxon>
        <taxon>Chenopodioideae</taxon>
        <taxon>Atripliceae</taxon>
        <taxon>Chenopodium</taxon>
    </lineage>
</organism>
<evidence type="ECO:0000313" key="2">
    <source>
        <dbReference type="Proteomes" id="UP000596660"/>
    </source>
</evidence>
<proteinExistence type="predicted"/>
<reference evidence="1" key="2">
    <citation type="submission" date="2021-03" db="UniProtKB">
        <authorList>
            <consortium name="EnsemblPlants"/>
        </authorList>
    </citation>
    <scope>IDENTIFICATION</scope>
</reference>